<evidence type="ECO:0000313" key="3">
    <source>
        <dbReference type="EMBL" id="CUM76404.1"/>
    </source>
</evidence>
<name>A0A173REI3_ANAHA</name>
<dbReference type="PROSITE" id="PS50943">
    <property type="entry name" value="HTH_CROC1"/>
    <property type="match status" value="1"/>
</dbReference>
<feature type="domain" description="HTH cro/C1-type" evidence="1">
    <location>
        <begin position="14"/>
        <end position="68"/>
    </location>
</feature>
<reference evidence="3 4" key="1">
    <citation type="submission" date="2015-09" db="EMBL/GenBank/DDBJ databases">
        <authorList>
            <consortium name="Pathogen Informatics"/>
        </authorList>
    </citation>
    <scope>NUCLEOTIDE SEQUENCE [LARGE SCALE GENOMIC DNA]</scope>
    <source>
        <strain evidence="3 4">2789STDY5608868</strain>
    </source>
</reference>
<dbReference type="Proteomes" id="UP000095598">
    <property type="component" value="Unassembled WGS sequence"/>
</dbReference>
<proteinExistence type="predicted"/>
<dbReference type="InterPro" id="IPR010982">
    <property type="entry name" value="Lambda_DNA-bd_dom_sf"/>
</dbReference>
<evidence type="ECO:0000313" key="5">
    <source>
        <dbReference type="Proteomes" id="UP000188159"/>
    </source>
</evidence>
<evidence type="ECO:0000313" key="4">
    <source>
        <dbReference type="Proteomes" id="UP000095598"/>
    </source>
</evidence>
<dbReference type="Proteomes" id="UP000188159">
    <property type="component" value="Chromosome"/>
</dbReference>
<gene>
    <name evidence="2" type="ORF">DO83_01615</name>
    <name evidence="3" type="ORF">ERS852425_00459</name>
</gene>
<dbReference type="EMBL" id="CP012098">
    <property type="protein sequence ID" value="AQP38445.1"/>
    <property type="molecule type" value="Genomic_DNA"/>
</dbReference>
<dbReference type="AlphaFoldDB" id="A0A173REI3"/>
<evidence type="ECO:0000259" key="1">
    <source>
        <dbReference type="PROSITE" id="PS50943"/>
    </source>
</evidence>
<protein>
    <submittedName>
        <fullName evidence="3">Helix-turn-helix</fullName>
    </submittedName>
</protein>
<dbReference type="SUPFAM" id="SSF47413">
    <property type="entry name" value="lambda repressor-like DNA-binding domains"/>
    <property type="match status" value="1"/>
</dbReference>
<dbReference type="GO" id="GO:0003677">
    <property type="term" value="F:DNA binding"/>
    <property type="evidence" value="ECO:0007669"/>
    <property type="project" value="InterPro"/>
</dbReference>
<dbReference type="EMBL" id="CYXT01000002">
    <property type="protein sequence ID" value="CUM76404.1"/>
    <property type="molecule type" value="Genomic_DNA"/>
</dbReference>
<dbReference type="CDD" id="cd00093">
    <property type="entry name" value="HTH_XRE"/>
    <property type="match status" value="1"/>
</dbReference>
<dbReference type="Pfam" id="PF01381">
    <property type="entry name" value="HTH_3"/>
    <property type="match status" value="1"/>
</dbReference>
<dbReference type="SMART" id="SM00530">
    <property type="entry name" value="HTH_XRE"/>
    <property type="match status" value="1"/>
</dbReference>
<accession>A0A173REI3</accession>
<evidence type="ECO:0000313" key="2">
    <source>
        <dbReference type="EMBL" id="AQP38445.1"/>
    </source>
</evidence>
<organism evidence="3 4">
    <name type="scientific">Anaerostipes hadrus</name>
    <dbReference type="NCBI Taxonomy" id="649756"/>
    <lineage>
        <taxon>Bacteria</taxon>
        <taxon>Bacillati</taxon>
        <taxon>Bacillota</taxon>
        <taxon>Clostridia</taxon>
        <taxon>Lachnospirales</taxon>
        <taxon>Lachnospiraceae</taxon>
        <taxon>Anaerostipes</taxon>
    </lineage>
</organism>
<sequence>MSDEKQKKIFSKNLSFYLEKSGKSQKEVAKAIGVIPQTFNTWCTGQSIPRMGSVQALADYFGIGKSDLIEEKSDQAIELTKKDEKDIAKRLEQTLDQLESDQDGLMFSGEPLDDETRELLKASLQNSITIAKINAKQKFTPKKYRK</sequence>
<dbReference type="Gene3D" id="1.10.260.40">
    <property type="entry name" value="lambda repressor-like DNA-binding domains"/>
    <property type="match status" value="1"/>
</dbReference>
<reference evidence="2 5" key="2">
    <citation type="journal article" date="2016" name="Sci. Rep.">
        <title>Accelerated dysbiosis of gut microbiota during aggravation of DSS-induced colitis by a butyrate-producing bacterium.</title>
        <authorList>
            <person name="Zhang Q."/>
            <person name="Wu Y."/>
            <person name="Wang J."/>
            <person name="Wu G."/>
            <person name="Long W."/>
            <person name="Xue Z."/>
            <person name="Wang L."/>
            <person name="Zhang X."/>
            <person name="Pang X."/>
            <person name="Zhao Y."/>
            <person name="Zhao L."/>
            <person name="Zhang C."/>
        </authorList>
    </citation>
    <scope>NUCLEOTIDE SEQUENCE [LARGE SCALE GENOMIC DNA]</scope>
    <source>
        <strain evidence="2 5">BPB5</strain>
    </source>
</reference>
<dbReference type="RefSeq" id="WP_055257768.1">
    <property type="nucleotide sequence ID" value="NZ_CP012098.1"/>
</dbReference>
<dbReference type="InterPro" id="IPR001387">
    <property type="entry name" value="Cro/C1-type_HTH"/>
</dbReference>